<dbReference type="Pfam" id="PF24864">
    <property type="entry name" value="DUF7730"/>
    <property type="match status" value="1"/>
</dbReference>
<reference evidence="3" key="1">
    <citation type="journal article" date="2020" name="Stud. Mycol.">
        <title>101 Dothideomycetes genomes: a test case for predicting lifestyles and emergence of pathogens.</title>
        <authorList>
            <person name="Haridas S."/>
            <person name="Albert R."/>
            <person name="Binder M."/>
            <person name="Bloem J."/>
            <person name="Labutti K."/>
            <person name="Salamov A."/>
            <person name="Andreopoulos B."/>
            <person name="Baker S."/>
            <person name="Barry K."/>
            <person name="Bills G."/>
            <person name="Bluhm B."/>
            <person name="Cannon C."/>
            <person name="Castanera R."/>
            <person name="Culley D."/>
            <person name="Daum C."/>
            <person name="Ezra D."/>
            <person name="Gonzalez J."/>
            <person name="Henrissat B."/>
            <person name="Kuo A."/>
            <person name="Liang C."/>
            <person name="Lipzen A."/>
            <person name="Lutzoni F."/>
            <person name="Magnuson J."/>
            <person name="Mondo S."/>
            <person name="Nolan M."/>
            <person name="Ohm R."/>
            <person name="Pangilinan J."/>
            <person name="Park H.-J."/>
            <person name="Ramirez L."/>
            <person name="Alfaro M."/>
            <person name="Sun H."/>
            <person name="Tritt A."/>
            <person name="Yoshinaga Y."/>
            <person name="Zwiers L.-H."/>
            <person name="Turgeon B."/>
            <person name="Goodwin S."/>
            <person name="Spatafora J."/>
            <person name="Crous P."/>
            <person name="Grigoriev I."/>
        </authorList>
    </citation>
    <scope>NUCLEOTIDE SEQUENCE</scope>
    <source>
        <strain evidence="3">CBS 115976</strain>
    </source>
</reference>
<gene>
    <name evidence="3" type="ORF">BT63DRAFT_457318</name>
</gene>
<dbReference type="PANTHER" id="PTHR42085:SF2">
    <property type="entry name" value="F-BOX DOMAIN-CONTAINING PROTEIN"/>
    <property type="match status" value="1"/>
</dbReference>
<name>A0A6A6U993_9PEZI</name>
<evidence type="ECO:0000313" key="3">
    <source>
        <dbReference type="EMBL" id="KAF2668017.1"/>
    </source>
</evidence>
<proteinExistence type="predicted"/>
<dbReference type="OrthoDB" id="2951834at2759"/>
<dbReference type="InterPro" id="IPR056632">
    <property type="entry name" value="DUF7730"/>
</dbReference>
<dbReference type="InterPro" id="IPR038883">
    <property type="entry name" value="AN11006-like"/>
</dbReference>
<dbReference type="PANTHER" id="PTHR42085">
    <property type="entry name" value="F-BOX DOMAIN-CONTAINING PROTEIN"/>
    <property type="match status" value="1"/>
</dbReference>
<keyword evidence="4" id="KW-1185">Reference proteome</keyword>
<evidence type="ECO:0000259" key="2">
    <source>
        <dbReference type="Pfam" id="PF24864"/>
    </source>
</evidence>
<feature type="region of interest" description="Disordered" evidence="1">
    <location>
        <begin position="317"/>
        <end position="359"/>
    </location>
</feature>
<sequence>MSARNSSSYCAFLEQFPLEIRRMIYVELLGALVHLAPARDNTGGYVACIEQREPPCERKVLSSQSLRTCKQVFDEAEEVLYQQNAFFLSPAIHKHYSGHFLSRGLRAMPYHQMNLISIVRIDLIPTTFRFLSIEIVLDQLKSVHTVEAISTWPKRCDVKRNTLYTLKKLGEKVNQTPRLRLSCTFSIPWLHKGWSTGCGRNFNKAHRHWLRCALGRPNIVTKALQDSTYVEDDTDTAKDPVPPSFSLHRYWMGLIKADFQRQETLPGVPIAWNFSTLKSEGSEDAIAWIKMTANMRRDHITCEIMNDKQVLWQGLEEVETAGLSEEEEDSNAEEASTSEEDLTSGGEWSSGEEQDSDEE</sequence>
<feature type="compositionally biased region" description="Acidic residues" evidence="1">
    <location>
        <begin position="317"/>
        <end position="342"/>
    </location>
</feature>
<accession>A0A6A6U993</accession>
<dbReference type="AlphaFoldDB" id="A0A6A6U993"/>
<feature type="compositionally biased region" description="Acidic residues" evidence="1">
    <location>
        <begin position="350"/>
        <end position="359"/>
    </location>
</feature>
<evidence type="ECO:0000313" key="4">
    <source>
        <dbReference type="Proteomes" id="UP000799302"/>
    </source>
</evidence>
<organism evidence="3 4">
    <name type="scientific">Microthyrium microscopicum</name>
    <dbReference type="NCBI Taxonomy" id="703497"/>
    <lineage>
        <taxon>Eukaryota</taxon>
        <taxon>Fungi</taxon>
        <taxon>Dikarya</taxon>
        <taxon>Ascomycota</taxon>
        <taxon>Pezizomycotina</taxon>
        <taxon>Dothideomycetes</taxon>
        <taxon>Dothideomycetes incertae sedis</taxon>
        <taxon>Microthyriales</taxon>
        <taxon>Microthyriaceae</taxon>
        <taxon>Microthyrium</taxon>
    </lineage>
</organism>
<protein>
    <recommendedName>
        <fullName evidence="2">DUF7730 domain-containing protein</fullName>
    </recommendedName>
</protein>
<evidence type="ECO:0000256" key="1">
    <source>
        <dbReference type="SAM" id="MobiDB-lite"/>
    </source>
</evidence>
<dbReference type="Proteomes" id="UP000799302">
    <property type="component" value="Unassembled WGS sequence"/>
</dbReference>
<feature type="domain" description="DUF7730" evidence="2">
    <location>
        <begin position="9"/>
        <end position="96"/>
    </location>
</feature>
<dbReference type="EMBL" id="MU004237">
    <property type="protein sequence ID" value="KAF2668017.1"/>
    <property type="molecule type" value="Genomic_DNA"/>
</dbReference>